<protein>
    <submittedName>
        <fullName evidence="1">RloB domain-containing protein</fullName>
    </submittedName>
</protein>
<proteinExistence type="predicted"/>
<dbReference type="AlphaFoldDB" id="A0A955RWR3"/>
<dbReference type="InterPro" id="IPR025591">
    <property type="entry name" value="RloB"/>
</dbReference>
<dbReference type="EMBL" id="JAGQKY010000054">
    <property type="protein sequence ID" value="MCA9397511.1"/>
    <property type="molecule type" value="Genomic_DNA"/>
</dbReference>
<gene>
    <name evidence="1" type="ORF">KC573_01670</name>
</gene>
<comment type="caution">
    <text evidence="1">The sequence shown here is derived from an EMBL/GenBank/DDBJ whole genome shotgun (WGS) entry which is preliminary data.</text>
</comment>
<accession>A0A955RWR3</accession>
<evidence type="ECO:0000313" key="1">
    <source>
        <dbReference type="EMBL" id="MCA9397511.1"/>
    </source>
</evidence>
<dbReference type="Proteomes" id="UP000699691">
    <property type="component" value="Unassembled WGS sequence"/>
</dbReference>
<sequence>MKYFTAIKRELRLPEVNILPIGTGYSTGTLVDYALSQCDASDDLVECWVVFDRDEHVGYNEAIEKGRANNINVAFSNESFELWYVLHFDYLQTALGRDKLNEKLTKLIGRRYEKNMDIYSIIKDREPEAIKNAKKLEKMHDANGINSFQNRAPSTTVFELVERLRKIKK</sequence>
<name>A0A955RWR3_UNCKA</name>
<reference evidence="1" key="1">
    <citation type="submission" date="2020-04" db="EMBL/GenBank/DDBJ databases">
        <authorList>
            <person name="Zhang T."/>
        </authorList>
    </citation>
    <scope>NUCLEOTIDE SEQUENCE</scope>
    <source>
        <strain evidence="1">HKST-UBA02</strain>
    </source>
</reference>
<dbReference type="Pfam" id="PF13707">
    <property type="entry name" value="RloB"/>
    <property type="match status" value="1"/>
</dbReference>
<reference evidence="1" key="2">
    <citation type="journal article" date="2021" name="Microbiome">
        <title>Successional dynamics and alternative stable states in a saline activated sludge microbial community over 9 years.</title>
        <authorList>
            <person name="Wang Y."/>
            <person name="Ye J."/>
            <person name="Ju F."/>
            <person name="Liu L."/>
            <person name="Boyd J.A."/>
            <person name="Deng Y."/>
            <person name="Parks D.H."/>
            <person name="Jiang X."/>
            <person name="Yin X."/>
            <person name="Woodcroft B.J."/>
            <person name="Tyson G.W."/>
            <person name="Hugenholtz P."/>
            <person name="Polz M.F."/>
            <person name="Zhang T."/>
        </authorList>
    </citation>
    <scope>NUCLEOTIDE SEQUENCE</scope>
    <source>
        <strain evidence="1">HKST-UBA02</strain>
    </source>
</reference>
<organism evidence="1 2">
    <name type="scientific">candidate division WWE3 bacterium</name>
    <dbReference type="NCBI Taxonomy" id="2053526"/>
    <lineage>
        <taxon>Bacteria</taxon>
        <taxon>Katanobacteria</taxon>
    </lineage>
</organism>
<evidence type="ECO:0000313" key="2">
    <source>
        <dbReference type="Proteomes" id="UP000699691"/>
    </source>
</evidence>